<evidence type="ECO:0000256" key="1">
    <source>
        <dbReference type="SAM" id="MobiDB-lite"/>
    </source>
</evidence>
<dbReference type="Proteomes" id="UP001291623">
    <property type="component" value="Unassembled WGS sequence"/>
</dbReference>
<evidence type="ECO:0000313" key="2">
    <source>
        <dbReference type="EMBL" id="KAK4342666.1"/>
    </source>
</evidence>
<proteinExistence type="predicted"/>
<comment type="caution">
    <text evidence="2">The sequence shown here is derived from an EMBL/GenBank/DDBJ whole genome shotgun (WGS) entry which is preliminary data.</text>
</comment>
<sequence length="99" mass="11105">MRTLVDEGSEDEVMHTQEDVQSSAPQVSQQKAETRFQSRQNVQVATGTRKINFIGNETGVSEPTDLPYSPTELTWKENAAVTRNQLEKLRTRKGKGISI</sequence>
<organism evidence="2 3">
    <name type="scientific">Anisodus tanguticus</name>
    <dbReference type="NCBI Taxonomy" id="243964"/>
    <lineage>
        <taxon>Eukaryota</taxon>
        <taxon>Viridiplantae</taxon>
        <taxon>Streptophyta</taxon>
        <taxon>Embryophyta</taxon>
        <taxon>Tracheophyta</taxon>
        <taxon>Spermatophyta</taxon>
        <taxon>Magnoliopsida</taxon>
        <taxon>eudicotyledons</taxon>
        <taxon>Gunneridae</taxon>
        <taxon>Pentapetalae</taxon>
        <taxon>asterids</taxon>
        <taxon>lamiids</taxon>
        <taxon>Solanales</taxon>
        <taxon>Solanaceae</taxon>
        <taxon>Solanoideae</taxon>
        <taxon>Hyoscyameae</taxon>
        <taxon>Anisodus</taxon>
    </lineage>
</organism>
<protein>
    <submittedName>
        <fullName evidence="2">Uncharacterized protein</fullName>
    </submittedName>
</protein>
<name>A0AAE1R050_9SOLA</name>
<accession>A0AAE1R050</accession>
<keyword evidence="3" id="KW-1185">Reference proteome</keyword>
<evidence type="ECO:0000313" key="3">
    <source>
        <dbReference type="Proteomes" id="UP001291623"/>
    </source>
</evidence>
<gene>
    <name evidence="2" type="ORF">RND71_038482</name>
</gene>
<feature type="region of interest" description="Disordered" evidence="1">
    <location>
        <begin position="1"/>
        <end position="43"/>
    </location>
</feature>
<dbReference type="EMBL" id="JAVYJV010000021">
    <property type="protein sequence ID" value="KAK4342666.1"/>
    <property type="molecule type" value="Genomic_DNA"/>
</dbReference>
<feature type="compositionally biased region" description="Polar residues" evidence="1">
    <location>
        <begin position="19"/>
        <end position="43"/>
    </location>
</feature>
<dbReference type="AlphaFoldDB" id="A0AAE1R050"/>
<reference evidence="2" key="1">
    <citation type="submission" date="2023-12" db="EMBL/GenBank/DDBJ databases">
        <title>Genome assembly of Anisodus tanguticus.</title>
        <authorList>
            <person name="Wang Y.-J."/>
        </authorList>
    </citation>
    <scope>NUCLEOTIDE SEQUENCE</scope>
    <source>
        <strain evidence="2">KB-2021</strain>
        <tissue evidence="2">Leaf</tissue>
    </source>
</reference>